<dbReference type="Pfam" id="PF13472">
    <property type="entry name" value="Lipase_GDSL_2"/>
    <property type="match status" value="1"/>
</dbReference>
<dbReference type="SUPFAM" id="SSF52266">
    <property type="entry name" value="SGNH hydrolase"/>
    <property type="match status" value="1"/>
</dbReference>
<organism evidence="3 4">
    <name type="scientific">Gryllotalpicola daejeonensis</name>
    <dbReference type="NCBI Taxonomy" id="993087"/>
    <lineage>
        <taxon>Bacteria</taxon>
        <taxon>Bacillati</taxon>
        <taxon>Actinomycetota</taxon>
        <taxon>Actinomycetes</taxon>
        <taxon>Micrococcales</taxon>
        <taxon>Microbacteriaceae</taxon>
        <taxon>Gryllotalpicola</taxon>
    </lineage>
</organism>
<dbReference type="RefSeq" id="WP_344791973.1">
    <property type="nucleotide sequence ID" value="NZ_BAABBV010000001.1"/>
</dbReference>
<dbReference type="CDD" id="cd00229">
    <property type="entry name" value="SGNH_hydrolase"/>
    <property type="match status" value="1"/>
</dbReference>
<dbReference type="InterPro" id="IPR013830">
    <property type="entry name" value="SGNH_hydro"/>
</dbReference>
<feature type="region of interest" description="Disordered" evidence="1">
    <location>
        <begin position="256"/>
        <end position="291"/>
    </location>
</feature>
<dbReference type="PANTHER" id="PTHR43784:SF2">
    <property type="entry name" value="GDSL-LIKE LIPASE_ACYLHYDROLASE, PUTATIVE (AFU_ORTHOLOGUE AFUA_2G00820)-RELATED"/>
    <property type="match status" value="1"/>
</dbReference>
<reference evidence="3" key="1">
    <citation type="journal article" date="2014" name="Int. J. Syst. Evol. Microbiol.">
        <title>Complete genome of a new Firmicutes species belonging to the dominant human colonic microbiota ('Ruminococcus bicirculans') reveals two chromosomes and a selective capacity to utilize plant glucans.</title>
        <authorList>
            <consortium name="NISC Comparative Sequencing Program"/>
            <person name="Wegmann U."/>
            <person name="Louis P."/>
            <person name="Goesmann A."/>
            <person name="Henrissat B."/>
            <person name="Duncan S.H."/>
            <person name="Flint H.J."/>
        </authorList>
    </citation>
    <scope>NUCLEOTIDE SEQUENCE</scope>
    <source>
        <strain evidence="3">JCM 17590</strain>
    </source>
</reference>
<accession>A0ABP7ZM89</accession>
<comment type="caution">
    <text evidence="3">The sequence shown here is derived from an EMBL/GenBank/DDBJ whole genome shotgun (WGS) entry which is preliminary data.</text>
</comment>
<evidence type="ECO:0000313" key="3">
    <source>
        <dbReference type="EMBL" id="GAA4163257.1"/>
    </source>
</evidence>
<dbReference type="PANTHER" id="PTHR43784">
    <property type="entry name" value="GDSL-LIKE LIPASE/ACYLHYDROLASE, PUTATIVE (AFU_ORTHOLOGUE AFUA_2G00820)-RELATED"/>
    <property type="match status" value="1"/>
</dbReference>
<dbReference type="Proteomes" id="UP001415169">
    <property type="component" value="Unassembled WGS sequence"/>
</dbReference>
<dbReference type="Gene3D" id="3.40.50.1110">
    <property type="entry name" value="SGNH hydrolase"/>
    <property type="match status" value="1"/>
</dbReference>
<keyword evidence="4" id="KW-1185">Reference proteome</keyword>
<proteinExistence type="predicted"/>
<dbReference type="InterPro" id="IPR053140">
    <property type="entry name" value="GDSL_Rv0518-like"/>
</dbReference>
<gene>
    <name evidence="3" type="ORF">GCM10022286_23460</name>
</gene>
<feature type="compositionally biased region" description="Low complexity" evidence="1">
    <location>
        <begin position="258"/>
        <end position="285"/>
    </location>
</feature>
<protein>
    <recommendedName>
        <fullName evidence="2">SGNH hydrolase-type esterase domain-containing protein</fullName>
    </recommendedName>
</protein>
<sequence>MRRSSKALVALGVTAAAAGGGYAWYRWLMRRQATWQHILAENIPVHSAYWRARRELPGDILYVAIGDSAAQGIGASRPARSYVGVIAKRLEKLSRKSIRVINLGISGATLGIALDKELPRFERLKPALLENAIVTVSIGANDVAGWDSARFAAQIDELLGRVARLAPHAIVADLPSFYFLPGERKATEGNRMLRAAAARHGLRVVDLHETMRREGMRGVATQFAGDLFHPNDRGYDVWANAFMDAVEDRLEEVLEAQASLDASGSDSSGSSGSSDSSPRSQSRASTNTSSA</sequence>
<evidence type="ECO:0000256" key="1">
    <source>
        <dbReference type="SAM" id="MobiDB-lite"/>
    </source>
</evidence>
<evidence type="ECO:0000313" key="4">
    <source>
        <dbReference type="Proteomes" id="UP001415169"/>
    </source>
</evidence>
<dbReference type="EMBL" id="BAABBV010000001">
    <property type="protein sequence ID" value="GAA4163257.1"/>
    <property type="molecule type" value="Genomic_DNA"/>
</dbReference>
<reference evidence="3" key="2">
    <citation type="submission" date="2023-12" db="EMBL/GenBank/DDBJ databases">
        <authorList>
            <person name="Sun Q."/>
            <person name="Inoue M."/>
        </authorList>
    </citation>
    <scope>NUCLEOTIDE SEQUENCE</scope>
    <source>
        <strain evidence="3">JCM 17590</strain>
    </source>
</reference>
<name>A0ABP7ZM89_9MICO</name>
<dbReference type="InterPro" id="IPR036514">
    <property type="entry name" value="SGNH_hydro_sf"/>
</dbReference>
<evidence type="ECO:0000259" key="2">
    <source>
        <dbReference type="Pfam" id="PF13472"/>
    </source>
</evidence>
<feature type="domain" description="SGNH hydrolase-type esterase" evidence="2">
    <location>
        <begin position="64"/>
        <end position="236"/>
    </location>
</feature>